<dbReference type="Proteomes" id="UP000019666">
    <property type="component" value="Unassembled WGS sequence"/>
</dbReference>
<organism evidence="1 2">
    <name type="scientific">Rubellimicrobium mesophilum DSM 19309</name>
    <dbReference type="NCBI Taxonomy" id="442562"/>
    <lineage>
        <taxon>Bacteria</taxon>
        <taxon>Pseudomonadati</taxon>
        <taxon>Pseudomonadota</taxon>
        <taxon>Alphaproteobacteria</taxon>
        <taxon>Rhodobacterales</taxon>
        <taxon>Roseobacteraceae</taxon>
        <taxon>Rubellimicrobium</taxon>
    </lineage>
</organism>
<reference evidence="1 2" key="1">
    <citation type="submission" date="2013-02" db="EMBL/GenBank/DDBJ databases">
        <authorList>
            <person name="Fiebig A."/>
            <person name="Goeker M."/>
            <person name="Klenk H.-P.P."/>
        </authorList>
    </citation>
    <scope>NUCLEOTIDE SEQUENCE [LARGE SCALE GENOMIC DNA]</scope>
    <source>
        <strain evidence="1 2">DSM 19309</strain>
    </source>
</reference>
<evidence type="ECO:0000313" key="1">
    <source>
        <dbReference type="EMBL" id="EYD78012.1"/>
    </source>
</evidence>
<sequence length="63" mass="6909">MYSDPVLGALLRHSMRLRLDPPPEEVPLPPIDVAALRELSGRAPAEAPRPGYIETLVPLRRAA</sequence>
<dbReference type="AlphaFoldDB" id="A0A017HU60"/>
<dbReference type="RefSeq" id="WP_037280350.1">
    <property type="nucleotide sequence ID" value="NZ_KK088572.1"/>
</dbReference>
<dbReference type="EMBL" id="AOSK01000018">
    <property type="protein sequence ID" value="EYD78012.1"/>
    <property type="molecule type" value="Genomic_DNA"/>
</dbReference>
<gene>
    <name evidence="1" type="ORF">Rumeso_00349</name>
</gene>
<proteinExistence type="predicted"/>
<evidence type="ECO:0000313" key="2">
    <source>
        <dbReference type="Proteomes" id="UP000019666"/>
    </source>
</evidence>
<dbReference type="STRING" id="442562.Rumeso_00349"/>
<name>A0A017HU60_9RHOB</name>
<keyword evidence="2" id="KW-1185">Reference proteome</keyword>
<dbReference type="HOGENOM" id="CLU_2883164_0_0_5"/>
<accession>A0A017HU60</accession>
<protein>
    <submittedName>
        <fullName evidence="1">Uncharacterized protein</fullName>
    </submittedName>
</protein>
<comment type="caution">
    <text evidence="1">The sequence shown here is derived from an EMBL/GenBank/DDBJ whole genome shotgun (WGS) entry which is preliminary data.</text>
</comment>